<reference evidence="1 2" key="1">
    <citation type="submission" date="2020-08" db="EMBL/GenBank/DDBJ databases">
        <title>Genomic Encyclopedia of Type Strains, Phase III (KMG-III): the genomes of soil and plant-associated and newly described type strains.</title>
        <authorList>
            <person name="Whitman W."/>
        </authorList>
    </citation>
    <scope>NUCLEOTIDE SEQUENCE [LARGE SCALE GENOMIC DNA]</scope>
    <source>
        <strain evidence="1 2">CECT 5831</strain>
    </source>
</reference>
<evidence type="ECO:0000313" key="1">
    <source>
        <dbReference type="EMBL" id="MBB3128407.1"/>
    </source>
</evidence>
<accession>A0A839TUQ0</accession>
<sequence length="103" mass="11932">MTEGDWVSACYRGQKVTGFLLLMRESTVLVQATIPHDLGIIEVSTDRVNWNNNVVIWMDDLPELIDLSLDWKDKEWFEKWAHALSLCKPVTHPNVSMRSFNPM</sequence>
<proteinExistence type="predicted"/>
<dbReference type="RefSeq" id="WP_183582578.1">
    <property type="nucleotide sequence ID" value="NZ_JACHXJ010000002.1"/>
</dbReference>
<comment type="caution">
    <text evidence="1">The sequence shown here is derived from an EMBL/GenBank/DDBJ whole genome shotgun (WGS) entry which is preliminary data.</text>
</comment>
<dbReference type="Proteomes" id="UP000517523">
    <property type="component" value="Unassembled WGS sequence"/>
</dbReference>
<dbReference type="AlphaFoldDB" id="A0A839TUQ0"/>
<name>A0A839TUQ0_9BACL</name>
<evidence type="ECO:0008006" key="3">
    <source>
        <dbReference type="Google" id="ProtNLM"/>
    </source>
</evidence>
<protein>
    <recommendedName>
        <fullName evidence="3">IDEAL domain-containing protein</fullName>
    </recommendedName>
</protein>
<dbReference type="EMBL" id="JACHXJ010000002">
    <property type="protein sequence ID" value="MBB3128407.1"/>
    <property type="molecule type" value="Genomic_DNA"/>
</dbReference>
<organism evidence="1 2">
    <name type="scientific">Paenibacillus rhizosphaerae</name>
    <dbReference type="NCBI Taxonomy" id="297318"/>
    <lineage>
        <taxon>Bacteria</taxon>
        <taxon>Bacillati</taxon>
        <taxon>Bacillota</taxon>
        <taxon>Bacilli</taxon>
        <taxon>Bacillales</taxon>
        <taxon>Paenibacillaceae</taxon>
        <taxon>Paenibacillus</taxon>
    </lineage>
</organism>
<evidence type="ECO:0000313" key="2">
    <source>
        <dbReference type="Proteomes" id="UP000517523"/>
    </source>
</evidence>
<gene>
    <name evidence="1" type="ORF">FHS19_003061</name>
</gene>